<dbReference type="GO" id="GO:0034257">
    <property type="term" value="F:nicotinamide riboside transmembrane transporter activity"/>
    <property type="evidence" value="ECO:0007669"/>
    <property type="project" value="InterPro"/>
</dbReference>
<reference evidence="12" key="1">
    <citation type="submission" date="2012-06" db="EMBL/GenBank/DDBJ databases">
        <title>The complete genome of Flexibacter litoralis DSM 6794.</title>
        <authorList>
            <person name="Lucas S."/>
            <person name="Copeland A."/>
            <person name="Lapidus A."/>
            <person name="Glavina del Rio T."/>
            <person name="Dalin E."/>
            <person name="Tice H."/>
            <person name="Bruce D."/>
            <person name="Goodwin L."/>
            <person name="Pitluck S."/>
            <person name="Peters L."/>
            <person name="Ovchinnikova G."/>
            <person name="Lu M."/>
            <person name="Kyrpides N."/>
            <person name="Mavromatis K."/>
            <person name="Ivanova N."/>
            <person name="Brettin T."/>
            <person name="Detter J.C."/>
            <person name="Han C."/>
            <person name="Larimer F."/>
            <person name="Land M."/>
            <person name="Hauser L."/>
            <person name="Markowitz V."/>
            <person name="Cheng J.-F."/>
            <person name="Hugenholtz P."/>
            <person name="Woyke T."/>
            <person name="Wu D."/>
            <person name="Spring S."/>
            <person name="Lang E."/>
            <person name="Kopitz M."/>
            <person name="Brambilla E."/>
            <person name="Klenk H.-P."/>
            <person name="Eisen J.A."/>
        </authorList>
    </citation>
    <scope>NUCLEOTIDE SEQUENCE [LARGE SCALE GENOMIC DNA]</scope>
    <source>
        <strain evidence="12">ATCC 23117 / DSM 6794 / NBRC 15988 / NCIMB 1366 / Sio-4</strain>
    </source>
</reference>
<dbReference type="PANTHER" id="PTHR36122">
    <property type="entry name" value="NICOTINAMIDE RIBOSIDE TRANSPORTER PNUC"/>
    <property type="match status" value="1"/>
</dbReference>
<feature type="transmembrane region" description="Helical" evidence="10">
    <location>
        <begin position="78"/>
        <end position="97"/>
    </location>
</feature>
<dbReference type="AlphaFoldDB" id="I4AQE0"/>
<feature type="transmembrane region" description="Helical" evidence="10">
    <location>
        <begin position="52"/>
        <end position="71"/>
    </location>
</feature>
<dbReference type="InterPro" id="IPR006419">
    <property type="entry name" value="NMN_transpt_PnuC"/>
</dbReference>
<gene>
    <name evidence="11" type="ordered locus">Fleli_3870</name>
</gene>
<comment type="function">
    <text evidence="1">Required for nicotinamide riboside transport across the inner membrane.</text>
</comment>
<keyword evidence="5" id="KW-0813">Transport</keyword>
<organism evidence="11 12">
    <name type="scientific">Bernardetia litoralis (strain ATCC 23117 / DSM 6794 / NBRC 15988 / NCIMB 1366 / Fx l1 / Sio-4)</name>
    <name type="common">Flexibacter litoralis</name>
    <dbReference type="NCBI Taxonomy" id="880071"/>
    <lineage>
        <taxon>Bacteria</taxon>
        <taxon>Pseudomonadati</taxon>
        <taxon>Bacteroidota</taxon>
        <taxon>Cytophagia</taxon>
        <taxon>Cytophagales</taxon>
        <taxon>Bernardetiaceae</taxon>
        <taxon>Bernardetia</taxon>
    </lineage>
</organism>
<accession>I4AQE0</accession>
<evidence type="ECO:0000313" key="12">
    <source>
        <dbReference type="Proteomes" id="UP000006054"/>
    </source>
</evidence>
<dbReference type="eggNOG" id="COG3201">
    <property type="taxonomic scope" value="Bacteria"/>
</dbReference>
<dbReference type="Proteomes" id="UP000006054">
    <property type="component" value="Chromosome"/>
</dbReference>
<keyword evidence="7 10" id="KW-0812">Transmembrane</keyword>
<feature type="transmembrane region" description="Helical" evidence="10">
    <location>
        <begin position="103"/>
        <end position="122"/>
    </location>
</feature>
<feature type="transmembrane region" description="Helical" evidence="10">
    <location>
        <begin position="163"/>
        <end position="184"/>
    </location>
</feature>
<proteinExistence type="inferred from homology"/>
<evidence type="ECO:0000256" key="6">
    <source>
        <dbReference type="ARBA" id="ARBA00022475"/>
    </source>
</evidence>
<dbReference type="NCBIfam" id="TIGR01528">
    <property type="entry name" value="NMN_trans_PnuC"/>
    <property type="match status" value="2"/>
</dbReference>
<evidence type="ECO:0000256" key="4">
    <source>
        <dbReference type="ARBA" id="ARBA00017522"/>
    </source>
</evidence>
<sequence>MTFLIKKLFIHNYFFTEVFFLRVQRLSLSFILDNLQKIFALEQLLESFLTYLFSHKLELFASLSGLVCVWLNTRNNHWGWFFGILSIIPYIFIFLEAGLYGDFILNIFYFVVSIWGWYHWLFGGKKKTKKANIEELNSENFYDDTIQNEKNTQLPITHMTLKFWLISLFVGIAGVFGLGAWFSTLPNASVPYFDAFTTSFSVVAQFQLAKRWVENWIFWFVIDVVCVGIYYYKGLYFTTGLYALFLVLAVLGYFEWKKKIKE</sequence>
<keyword evidence="8 10" id="KW-1133">Transmembrane helix</keyword>
<dbReference type="GO" id="GO:0005886">
    <property type="term" value="C:plasma membrane"/>
    <property type="evidence" value="ECO:0007669"/>
    <property type="project" value="UniProtKB-SubCell"/>
</dbReference>
<dbReference type="STRING" id="880071.Fleli_3870"/>
<dbReference type="KEGG" id="fli:Fleli_3870"/>
<dbReference type="EMBL" id="CP003345">
    <property type="protein sequence ID" value="AFM06175.1"/>
    <property type="molecule type" value="Genomic_DNA"/>
</dbReference>
<evidence type="ECO:0000256" key="5">
    <source>
        <dbReference type="ARBA" id="ARBA00022448"/>
    </source>
</evidence>
<evidence type="ECO:0000256" key="10">
    <source>
        <dbReference type="SAM" id="Phobius"/>
    </source>
</evidence>
<dbReference type="HOGENOM" id="CLU_076589_1_0_10"/>
<protein>
    <recommendedName>
        <fullName evidence="4">Nicotinamide riboside transporter PnuC</fullName>
    </recommendedName>
</protein>
<evidence type="ECO:0000256" key="2">
    <source>
        <dbReference type="ARBA" id="ARBA00004651"/>
    </source>
</evidence>
<evidence type="ECO:0000313" key="11">
    <source>
        <dbReference type="EMBL" id="AFM06175.1"/>
    </source>
</evidence>
<comment type="similarity">
    <text evidence="3">Belongs to the nicotinamide ribonucleoside (NR) uptake permease (TC 4.B.1) family.</text>
</comment>
<dbReference type="Pfam" id="PF04973">
    <property type="entry name" value="NMN_transporter"/>
    <property type="match status" value="1"/>
</dbReference>
<evidence type="ECO:0000256" key="3">
    <source>
        <dbReference type="ARBA" id="ARBA00006669"/>
    </source>
</evidence>
<keyword evidence="12" id="KW-1185">Reference proteome</keyword>
<evidence type="ECO:0000256" key="9">
    <source>
        <dbReference type="ARBA" id="ARBA00023136"/>
    </source>
</evidence>
<evidence type="ECO:0000256" key="7">
    <source>
        <dbReference type="ARBA" id="ARBA00022692"/>
    </source>
</evidence>
<comment type="subcellular location">
    <subcellularLocation>
        <location evidence="2">Cell membrane</location>
        <topology evidence="2">Multi-pass membrane protein</topology>
    </subcellularLocation>
</comment>
<evidence type="ECO:0000256" key="8">
    <source>
        <dbReference type="ARBA" id="ARBA00022989"/>
    </source>
</evidence>
<evidence type="ECO:0000256" key="1">
    <source>
        <dbReference type="ARBA" id="ARBA00002672"/>
    </source>
</evidence>
<keyword evidence="9 10" id="KW-0472">Membrane</keyword>
<name>I4AQE0_BERLS</name>
<dbReference type="RefSeq" id="WP_014799598.1">
    <property type="nucleotide sequence ID" value="NC_018018.1"/>
</dbReference>
<feature type="transmembrane region" description="Helical" evidence="10">
    <location>
        <begin position="239"/>
        <end position="256"/>
    </location>
</feature>
<dbReference type="PANTHER" id="PTHR36122:SF2">
    <property type="entry name" value="NICOTINAMIDE RIBOSIDE TRANSPORTER PNUC"/>
    <property type="match status" value="1"/>
</dbReference>
<keyword evidence="6" id="KW-1003">Cell membrane</keyword>